<name>E0U608_GLOV7</name>
<reference evidence="2" key="1">
    <citation type="journal article" date="2011" name="MBio">
        <title>Novel metabolic attributes of the genus Cyanothece, comprising a group of unicellular nitrogen-fixing Cyanobacteria.</title>
        <authorList>
            <person name="Bandyopadhyay A."/>
            <person name="Elvitigala T."/>
            <person name="Welsh E."/>
            <person name="Stockel J."/>
            <person name="Liberton M."/>
            <person name="Min H."/>
            <person name="Sherman L.A."/>
            <person name="Pakrasi H.B."/>
        </authorList>
    </citation>
    <scope>NUCLEOTIDE SEQUENCE [LARGE SCALE GENOMIC DNA]</scope>
    <source>
        <strain evidence="2">PCC 7822</strain>
    </source>
</reference>
<proteinExistence type="predicted"/>
<accession>E0U608</accession>
<gene>
    <name evidence="1" type="ordered locus">Cyan7822_5236</name>
</gene>
<evidence type="ECO:0000313" key="1">
    <source>
        <dbReference type="EMBL" id="ADN17117.1"/>
    </source>
</evidence>
<evidence type="ECO:0000313" key="2">
    <source>
        <dbReference type="Proteomes" id="UP000008206"/>
    </source>
</evidence>
<organism evidence="1 2">
    <name type="scientific">Gloeothece verrucosa (strain PCC 7822)</name>
    <name type="common">Cyanothece sp. (strain PCC 7822)</name>
    <dbReference type="NCBI Taxonomy" id="497965"/>
    <lineage>
        <taxon>Bacteria</taxon>
        <taxon>Bacillati</taxon>
        <taxon>Cyanobacteriota</taxon>
        <taxon>Cyanophyceae</taxon>
        <taxon>Oscillatoriophycideae</taxon>
        <taxon>Chroococcales</taxon>
        <taxon>Aphanothecaceae</taxon>
        <taxon>Gloeothece</taxon>
        <taxon>Gloeothece verrucosa</taxon>
    </lineage>
</organism>
<dbReference type="HOGENOM" id="CLU_1080609_0_0_3"/>
<dbReference type="RefSeq" id="WP_013325155.1">
    <property type="nucleotide sequence ID" value="NC_014501.1"/>
</dbReference>
<protein>
    <submittedName>
        <fullName evidence="1">Uncharacterized protein</fullName>
    </submittedName>
</protein>
<dbReference type="OrthoDB" id="423637at2"/>
<dbReference type="EMBL" id="CP002198">
    <property type="protein sequence ID" value="ADN17117.1"/>
    <property type="molecule type" value="Genomic_DNA"/>
</dbReference>
<dbReference type="Proteomes" id="UP000008206">
    <property type="component" value="Chromosome"/>
</dbReference>
<dbReference type="eggNOG" id="ENOG50317YP">
    <property type="taxonomic scope" value="Bacteria"/>
</dbReference>
<sequence length="257" mass="29944">MKPAKLPYNSANRLLMILNKTHLFGQERPELPIRDIFASAMQTKRDISAFYCAWAKLFCLIDQLKKDITQLPEAKYHIYKKALEEIVKNISKTDLSRSWETMSHEHFFLNNPNSNGFHILELCALDLGNKETEISPEKLRFFQTQIEKFLQEIQNIKSFNLKVFLEDQLLELKEKIESYQFSGSEGLKKSVEQSLGSLLLKNSEFEQTLEAEKQLIQHFLKLLKYILETLMPVNLRLPDKVLDSFNLQALKQSDSSI</sequence>
<dbReference type="KEGG" id="cyj:Cyan7822_5236"/>
<dbReference type="AlphaFoldDB" id="E0U608"/>
<keyword evidence="2" id="KW-1185">Reference proteome</keyword>